<feature type="region of interest" description="Disordered" evidence="7">
    <location>
        <begin position="524"/>
        <end position="558"/>
    </location>
</feature>
<accession>A0A2G8JSY7</accession>
<dbReference type="PANTHER" id="PTHR45814">
    <property type="entry name" value="HISTONE-LYSINE N-METHYLTRANSFERASE SETD1"/>
    <property type="match status" value="1"/>
</dbReference>
<keyword evidence="6" id="KW-0539">Nucleus</keyword>
<organism evidence="8 9">
    <name type="scientific">Stichopus japonicus</name>
    <name type="common">Sea cucumber</name>
    <dbReference type="NCBI Taxonomy" id="307972"/>
    <lineage>
        <taxon>Eukaryota</taxon>
        <taxon>Metazoa</taxon>
        <taxon>Echinodermata</taxon>
        <taxon>Eleutherozoa</taxon>
        <taxon>Echinozoa</taxon>
        <taxon>Holothuroidea</taxon>
        <taxon>Aspidochirotacea</taxon>
        <taxon>Aspidochirotida</taxon>
        <taxon>Stichopodidae</taxon>
        <taxon>Apostichopus</taxon>
    </lineage>
</organism>
<evidence type="ECO:0000256" key="7">
    <source>
        <dbReference type="SAM" id="MobiDB-lite"/>
    </source>
</evidence>
<feature type="region of interest" description="Disordered" evidence="7">
    <location>
        <begin position="469"/>
        <end position="505"/>
    </location>
</feature>
<keyword evidence="4" id="KW-0949">S-adenosyl-L-methionine</keyword>
<comment type="subcellular location">
    <subcellularLocation>
        <location evidence="1">Nucleus</location>
    </subcellularLocation>
</comment>
<keyword evidence="2 8" id="KW-0489">Methyltransferase</keyword>
<feature type="region of interest" description="Disordered" evidence="7">
    <location>
        <begin position="176"/>
        <end position="433"/>
    </location>
</feature>
<dbReference type="OrthoDB" id="308383at2759"/>
<dbReference type="GO" id="GO:0042800">
    <property type="term" value="F:histone H3K4 methyltransferase activity"/>
    <property type="evidence" value="ECO:0007669"/>
    <property type="project" value="InterPro"/>
</dbReference>
<feature type="compositionally biased region" description="Basic and acidic residues" evidence="7">
    <location>
        <begin position="474"/>
        <end position="487"/>
    </location>
</feature>
<sequence length="643" mass="72843">MAGMSGMFHGMGGPSGPMGNRLFPDFGSPPRGPFGPNANPDFLPEFSNMNQMNANQNIMMNMGNNFQLSPEKLQDREGQDWAAPVKPSEPEQILVDDVLMVMVMELKQIVNRDLGRKIVETCAFKTFETWWDDSVLKSKPIKEEDEVNSEVKVERPLPPSMFDSKDWTKNAPSDSFNLGLGFRAGMPRMPSFKVKRKIPSPRPDREEDDDDDDEGSKARPVTPPLLDEDLSDTEKETAETTSQVSDEEGDKDESKRVRKLSTSSEESEDDEDEEEEEDEEEDDEVEEEEEEVEVKVKGRRKTKLTAELVDDSGSSDEDASGEESEDDEDEEESSSSEDDEELEDDEASRSGKSPRSKLETITEEADDRDSQVAVSSQEERASKKSESADIAGEKSLKRKDEEESAASPTRPNHEPGLPSVTASLEREDGLDMLAEIATHAKEFSDRDRKKLKEKLPRIELFKLSEEDISVAKRRASEDGDDSGRNDEMIDIESQDETKPAKVQRSASLVDHNYCMDIPVVETEPEMKSPKKLEKALAEPVLSKSEQKKKDKEAKKRKRKSQLESLFDVFPEKVVEPSPVAKERTDFTPRNYYEEWSLLYDFLGKGLDREDACFLRKSYDILLQDGRIPWLSYTHWVAHSYILC</sequence>
<keyword evidence="5" id="KW-0156">Chromatin regulator</keyword>
<dbReference type="AlphaFoldDB" id="A0A2G8JSY7"/>
<dbReference type="STRING" id="307972.A0A2G8JSY7"/>
<feature type="region of interest" description="Disordered" evidence="7">
    <location>
        <begin position="1"/>
        <end position="35"/>
    </location>
</feature>
<feature type="compositionally biased region" description="Basic and acidic residues" evidence="7">
    <location>
        <begin position="524"/>
        <end position="536"/>
    </location>
</feature>
<feature type="compositionally biased region" description="Basic and acidic residues" evidence="7">
    <location>
        <begin position="544"/>
        <end position="553"/>
    </location>
</feature>
<dbReference type="Proteomes" id="UP000230750">
    <property type="component" value="Unassembled WGS sequence"/>
</dbReference>
<feature type="compositionally biased region" description="Acidic residues" evidence="7">
    <location>
        <begin position="265"/>
        <end position="292"/>
    </location>
</feature>
<comment type="caution">
    <text evidence="8">The sequence shown here is derived from an EMBL/GenBank/DDBJ whole genome shotgun (WGS) entry which is preliminary data.</text>
</comment>
<dbReference type="GO" id="GO:0048188">
    <property type="term" value="C:Set1C/COMPASS complex"/>
    <property type="evidence" value="ECO:0007669"/>
    <property type="project" value="TreeGrafter"/>
</dbReference>
<evidence type="ECO:0000313" key="9">
    <source>
        <dbReference type="Proteomes" id="UP000230750"/>
    </source>
</evidence>
<reference evidence="8 9" key="1">
    <citation type="journal article" date="2017" name="PLoS Biol.">
        <title>The sea cucumber genome provides insights into morphological evolution and visceral regeneration.</title>
        <authorList>
            <person name="Zhang X."/>
            <person name="Sun L."/>
            <person name="Yuan J."/>
            <person name="Sun Y."/>
            <person name="Gao Y."/>
            <person name="Zhang L."/>
            <person name="Li S."/>
            <person name="Dai H."/>
            <person name="Hamel J.F."/>
            <person name="Liu C."/>
            <person name="Yu Y."/>
            <person name="Liu S."/>
            <person name="Lin W."/>
            <person name="Guo K."/>
            <person name="Jin S."/>
            <person name="Xu P."/>
            <person name="Storey K.B."/>
            <person name="Huan P."/>
            <person name="Zhang T."/>
            <person name="Zhou Y."/>
            <person name="Zhang J."/>
            <person name="Lin C."/>
            <person name="Li X."/>
            <person name="Xing L."/>
            <person name="Huo D."/>
            <person name="Sun M."/>
            <person name="Wang L."/>
            <person name="Mercier A."/>
            <person name="Li F."/>
            <person name="Yang H."/>
            <person name="Xiang J."/>
        </authorList>
    </citation>
    <scope>NUCLEOTIDE SEQUENCE [LARGE SCALE GENOMIC DNA]</scope>
    <source>
        <strain evidence="8">Shaxun</strain>
        <tissue evidence="8">Muscle</tissue>
    </source>
</reference>
<dbReference type="InterPro" id="IPR044570">
    <property type="entry name" value="Set1-like"/>
</dbReference>
<feature type="compositionally biased region" description="Basic and acidic residues" evidence="7">
    <location>
        <begin position="377"/>
        <end position="401"/>
    </location>
</feature>
<evidence type="ECO:0000256" key="1">
    <source>
        <dbReference type="ARBA" id="ARBA00004123"/>
    </source>
</evidence>
<evidence type="ECO:0000256" key="2">
    <source>
        <dbReference type="ARBA" id="ARBA00022603"/>
    </source>
</evidence>
<protein>
    <submittedName>
        <fullName evidence="8">Putative histone-lysine N-methyltransferase SETD1B-A-like</fullName>
    </submittedName>
</protein>
<name>A0A2G8JSY7_STIJA</name>
<evidence type="ECO:0000256" key="3">
    <source>
        <dbReference type="ARBA" id="ARBA00022679"/>
    </source>
</evidence>
<feature type="compositionally biased region" description="Acidic residues" evidence="7">
    <location>
        <begin position="308"/>
        <end position="346"/>
    </location>
</feature>
<evidence type="ECO:0000313" key="8">
    <source>
        <dbReference type="EMBL" id="PIK38874.1"/>
    </source>
</evidence>
<dbReference type="PANTHER" id="PTHR45814:SF2">
    <property type="entry name" value="HISTONE-LYSINE N-METHYLTRANSFERASE SETD1"/>
    <property type="match status" value="1"/>
</dbReference>
<gene>
    <name evidence="8" type="ORF">BSL78_24276</name>
</gene>
<dbReference type="GO" id="GO:0032259">
    <property type="term" value="P:methylation"/>
    <property type="evidence" value="ECO:0007669"/>
    <property type="project" value="UniProtKB-KW"/>
</dbReference>
<keyword evidence="3 8" id="KW-0808">Transferase</keyword>
<evidence type="ECO:0000256" key="4">
    <source>
        <dbReference type="ARBA" id="ARBA00022691"/>
    </source>
</evidence>
<keyword evidence="9" id="KW-1185">Reference proteome</keyword>
<evidence type="ECO:0000256" key="5">
    <source>
        <dbReference type="ARBA" id="ARBA00022853"/>
    </source>
</evidence>
<evidence type="ECO:0000256" key="6">
    <source>
        <dbReference type="ARBA" id="ARBA00023242"/>
    </source>
</evidence>
<proteinExistence type="predicted"/>
<dbReference type="EMBL" id="MRZV01001305">
    <property type="protein sequence ID" value="PIK38874.1"/>
    <property type="molecule type" value="Genomic_DNA"/>
</dbReference>